<dbReference type="EMBL" id="CAJHNH020000991">
    <property type="protein sequence ID" value="CAG5120914.1"/>
    <property type="molecule type" value="Genomic_DNA"/>
</dbReference>
<feature type="coiled-coil region" evidence="2">
    <location>
        <begin position="290"/>
        <end position="317"/>
    </location>
</feature>
<sequence length="402" mass="47786">SALILTEVLKERDAQLELKRLKELADKELDKDHTKTDRDAYEKSLQADLEKARLCHEAAKRTAEFQMAQIHEHLTSEEKEKLNDLKEGEELKKLAAQFHIEKERLDKMRKEERKMVMKENVQQIEDCKKIKQLREQEQEEEDEECRVFAAAKRKMMQLRAQKEIDIYKDKQARLERIKDKLITKLKQKINDEEDRMCSAVEEIEKKRLEEERAKEEKLLKDIREQAEHRMMQLKNKEEKARREKQEELELLQMRHAADELFRQNENEKCMQRRQNAEQIKNFLIDQYNDHVNKEEEVKKVQLALDRANLELLEKEEEQFQEYARKVIDHCKEKGRNVYPLERAAQKGVGGPPFAGKSVNRSDYLVSDKSGKQLPHYEGDSTSQTKLQINGKGASKNRLGFMW</sequence>
<protein>
    <recommendedName>
        <fullName evidence="4">Trichohyalin-plectin-homology domain-containing protein</fullName>
    </recommendedName>
</protein>
<organism evidence="5 6">
    <name type="scientific">Candidula unifasciata</name>
    <dbReference type="NCBI Taxonomy" id="100452"/>
    <lineage>
        <taxon>Eukaryota</taxon>
        <taxon>Metazoa</taxon>
        <taxon>Spiralia</taxon>
        <taxon>Lophotrochozoa</taxon>
        <taxon>Mollusca</taxon>
        <taxon>Gastropoda</taxon>
        <taxon>Heterobranchia</taxon>
        <taxon>Euthyneura</taxon>
        <taxon>Panpulmonata</taxon>
        <taxon>Eupulmonata</taxon>
        <taxon>Stylommatophora</taxon>
        <taxon>Helicina</taxon>
        <taxon>Helicoidea</taxon>
        <taxon>Geomitridae</taxon>
        <taxon>Candidula</taxon>
    </lineage>
</organism>
<reference evidence="5" key="1">
    <citation type="submission" date="2021-04" db="EMBL/GenBank/DDBJ databases">
        <authorList>
            <consortium name="Molecular Ecology Group"/>
        </authorList>
    </citation>
    <scope>NUCLEOTIDE SEQUENCE</scope>
</reference>
<gene>
    <name evidence="5" type="ORF">CUNI_LOCUS6472</name>
</gene>
<evidence type="ECO:0000313" key="5">
    <source>
        <dbReference type="EMBL" id="CAG5120914.1"/>
    </source>
</evidence>
<feature type="compositionally biased region" description="Basic and acidic residues" evidence="3">
    <location>
        <begin position="368"/>
        <end position="378"/>
    </location>
</feature>
<dbReference type="AlphaFoldDB" id="A0A8S3YVA0"/>
<comment type="caution">
    <text evidence="5">The sequence shown here is derived from an EMBL/GenBank/DDBJ whole genome shotgun (WGS) entry which is preliminary data.</text>
</comment>
<evidence type="ECO:0000256" key="1">
    <source>
        <dbReference type="ARBA" id="ARBA00023054"/>
    </source>
</evidence>
<dbReference type="Pfam" id="PF13868">
    <property type="entry name" value="TPH"/>
    <property type="match status" value="1"/>
</dbReference>
<feature type="domain" description="Trichohyalin-plectin-homology" evidence="4">
    <location>
        <begin position="5"/>
        <end position="333"/>
    </location>
</feature>
<dbReference type="Proteomes" id="UP000678393">
    <property type="component" value="Unassembled WGS sequence"/>
</dbReference>
<dbReference type="InterPro" id="IPR043597">
    <property type="entry name" value="TPH_dom"/>
</dbReference>
<feature type="coiled-coil region" evidence="2">
    <location>
        <begin position="198"/>
        <end position="254"/>
    </location>
</feature>
<dbReference type="PANTHER" id="PTHR28663:SF1">
    <property type="entry name" value="CILIA- AND FLAGELLA- ASSOCIATED PROTEIN 210"/>
    <property type="match status" value="1"/>
</dbReference>
<name>A0A8S3YVA0_9EUPU</name>
<accession>A0A8S3YVA0</accession>
<evidence type="ECO:0000256" key="2">
    <source>
        <dbReference type="SAM" id="Coils"/>
    </source>
</evidence>
<feature type="non-terminal residue" evidence="5">
    <location>
        <position position="402"/>
    </location>
</feature>
<proteinExistence type="predicted"/>
<evidence type="ECO:0000256" key="3">
    <source>
        <dbReference type="SAM" id="MobiDB-lite"/>
    </source>
</evidence>
<dbReference type="PANTHER" id="PTHR28663">
    <property type="entry name" value="COILED-COIL DOMAIN-CONTAINING PROTEIN 173"/>
    <property type="match status" value="1"/>
</dbReference>
<feature type="region of interest" description="Disordered" evidence="3">
    <location>
        <begin position="368"/>
        <end position="390"/>
    </location>
</feature>
<evidence type="ECO:0000259" key="4">
    <source>
        <dbReference type="Pfam" id="PF13868"/>
    </source>
</evidence>
<dbReference type="OrthoDB" id="331765at2759"/>
<keyword evidence="6" id="KW-1185">Reference proteome</keyword>
<dbReference type="InterPro" id="IPR039986">
    <property type="entry name" value="CFAP210"/>
</dbReference>
<evidence type="ECO:0000313" key="6">
    <source>
        <dbReference type="Proteomes" id="UP000678393"/>
    </source>
</evidence>
<keyword evidence="1 2" id="KW-0175">Coiled coil</keyword>
<dbReference type="GO" id="GO:0005879">
    <property type="term" value="C:axonemal microtubule"/>
    <property type="evidence" value="ECO:0007669"/>
    <property type="project" value="TreeGrafter"/>
</dbReference>